<dbReference type="InterPro" id="IPR001995">
    <property type="entry name" value="Peptidase_A2_cat"/>
</dbReference>
<sequence>MFHSPTGNASRALDNHFEEIIPGMNSPLAHGNISSNSIMDYPLPTGPVEVSRVSVKISPFWRNSPALWFKQVESQFITSGITSDSTKFHTIVGSIDASVLSEVSNLILNPPETNMYETLKKSLQDRSMDSEEKRLKRLLREMELGDKKPSTLLREMICLDSGEVSDELLKSLWMQRLPKQTQAILSISSESLSNLAAMADKISDTVESWDVSAISSRNPTESTQIRDLTAKIEEITKKIEALTNQLRRRSKSRGRSQRKSRDKPFCWYHYKFGDRATKCSSSSVTDEDCQQICRLFVRDTNLKYDFLIDTGADVSVSTEKRQNPKS</sequence>
<evidence type="ECO:0000256" key="1">
    <source>
        <dbReference type="SAM" id="Coils"/>
    </source>
</evidence>
<dbReference type="InterPro" id="IPR055469">
    <property type="entry name" value="DUF7041"/>
</dbReference>
<accession>A0A1I8Q298</accession>
<dbReference type="PANTHER" id="PTHR33327:SF3">
    <property type="entry name" value="RNA-DIRECTED DNA POLYMERASE"/>
    <property type="match status" value="1"/>
</dbReference>
<evidence type="ECO:0000313" key="4">
    <source>
        <dbReference type="Proteomes" id="UP000095300"/>
    </source>
</evidence>
<proteinExistence type="predicted"/>
<evidence type="ECO:0000259" key="2">
    <source>
        <dbReference type="PROSITE" id="PS50175"/>
    </source>
</evidence>
<keyword evidence="4" id="KW-1185">Reference proteome</keyword>
<feature type="coiled-coil region" evidence="1">
    <location>
        <begin position="225"/>
        <end position="252"/>
    </location>
</feature>
<gene>
    <name evidence="3" type="primary">106091158</name>
</gene>
<keyword evidence="1" id="KW-0175">Coiled coil</keyword>
<name>A0A1I8Q298_STOCA</name>
<dbReference type="Proteomes" id="UP000095300">
    <property type="component" value="Unassembled WGS sequence"/>
</dbReference>
<dbReference type="EnsemblMetazoa" id="SCAU013197-RA">
    <property type="protein sequence ID" value="SCAU013197-PA"/>
    <property type="gene ID" value="SCAU013197"/>
</dbReference>
<dbReference type="GO" id="GO:0004190">
    <property type="term" value="F:aspartic-type endopeptidase activity"/>
    <property type="evidence" value="ECO:0007669"/>
    <property type="project" value="InterPro"/>
</dbReference>
<feature type="domain" description="Peptidase A2" evidence="2">
    <location>
        <begin position="304"/>
        <end position="316"/>
    </location>
</feature>
<protein>
    <recommendedName>
        <fullName evidence="2">Peptidase A2 domain-containing protein</fullName>
    </recommendedName>
</protein>
<dbReference type="PANTHER" id="PTHR33327">
    <property type="entry name" value="ENDONUCLEASE"/>
    <property type="match status" value="1"/>
</dbReference>
<dbReference type="PROSITE" id="PS50175">
    <property type="entry name" value="ASP_PROT_RETROV"/>
    <property type="match status" value="1"/>
</dbReference>
<evidence type="ECO:0000313" key="3">
    <source>
        <dbReference type="EnsemblMetazoa" id="SCAU013197-PA"/>
    </source>
</evidence>
<dbReference type="Pfam" id="PF23055">
    <property type="entry name" value="DUF7041"/>
    <property type="match status" value="1"/>
</dbReference>
<dbReference type="STRING" id="35570.A0A1I8Q298"/>
<reference evidence="3" key="1">
    <citation type="submission" date="2020-05" db="UniProtKB">
        <authorList>
            <consortium name="EnsemblMetazoa"/>
        </authorList>
    </citation>
    <scope>IDENTIFICATION</scope>
    <source>
        <strain evidence="3">USDA</strain>
    </source>
</reference>
<dbReference type="GO" id="GO:0006508">
    <property type="term" value="P:proteolysis"/>
    <property type="evidence" value="ECO:0007669"/>
    <property type="project" value="InterPro"/>
</dbReference>
<organism evidence="3 4">
    <name type="scientific">Stomoxys calcitrans</name>
    <name type="common">Stable fly</name>
    <name type="synonym">Conops calcitrans</name>
    <dbReference type="NCBI Taxonomy" id="35570"/>
    <lineage>
        <taxon>Eukaryota</taxon>
        <taxon>Metazoa</taxon>
        <taxon>Ecdysozoa</taxon>
        <taxon>Arthropoda</taxon>
        <taxon>Hexapoda</taxon>
        <taxon>Insecta</taxon>
        <taxon>Pterygota</taxon>
        <taxon>Neoptera</taxon>
        <taxon>Endopterygota</taxon>
        <taxon>Diptera</taxon>
        <taxon>Brachycera</taxon>
        <taxon>Muscomorpha</taxon>
        <taxon>Muscoidea</taxon>
        <taxon>Muscidae</taxon>
        <taxon>Stomoxys</taxon>
    </lineage>
</organism>
<dbReference type="AlphaFoldDB" id="A0A1I8Q298"/>
<dbReference type="OrthoDB" id="8122554at2759"/>
<dbReference type="VEuPathDB" id="VectorBase:SCAU013197"/>